<evidence type="ECO:0000313" key="1">
    <source>
        <dbReference type="EMBL" id="EXM38921.1"/>
    </source>
</evidence>
<organism evidence="1 2">
    <name type="scientific">Ruminococcus albus SY3</name>
    <dbReference type="NCBI Taxonomy" id="1341156"/>
    <lineage>
        <taxon>Bacteria</taxon>
        <taxon>Bacillati</taxon>
        <taxon>Bacillota</taxon>
        <taxon>Clostridia</taxon>
        <taxon>Eubacteriales</taxon>
        <taxon>Oscillospiraceae</taxon>
        <taxon>Ruminococcus</taxon>
    </lineage>
</organism>
<accession>A0A011VUH6</accession>
<comment type="caution">
    <text evidence="1">The sequence shown here is derived from an EMBL/GenBank/DDBJ whole genome shotgun (WGS) entry which is preliminary data.</text>
</comment>
<sequence length="91" mass="10462">MSDAVKKFFTYKGLPLVRKGNQLYYGNMYDDFVVWIEIKHTQKVGDLEVADKVKIRKMSTDLTKPNIDKQADTDSLYDALDIACAWLKVKA</sequence>
<dbReference type="PATRIC" id="fig|1341156.4.peg.2219"/>
<dbReference type="EMBL" id="JEOB01000003">
    <property type="protein sequence ID" value="EXM38921.1"/>
    <property type="molecule type" value="Genomic_DNA"/>
</dbReference>
<dbReference type="RefSeq" id="WP_024858377.1">
    <property type="nucleotide sequence ID" value="NZ_JEOB01000003.1"/>
</dbReference>
<keyword evidence="2" id="KW-1185">Reference proteome</keyword>
<dbReference type="AlphaFoldDB" id="A0A011VUH6"/>
<dbReference type="Proteomes" id="UP000021369">
    <property type="component" value="Unassembled WGS sequence"/>
</dbReference>
<proteinExistence type="predicted"/>
<dbReference type="OrthoDB" id="1716553at2"/>
<reference evidence="1 2" key="1">
    <citation type="submission" date="2013-06" db="EMBL/GenBank/DDBJ databases">
        <title>Rumen cellulosomics: divergent fiber-degrading strategies revealed by comparative genome-wide analysis of six Ruminococcal strains.</title>
        <authorList>
            <person name="Dassa B."/>
            <person name="Borovok I."/>
            <person name="Lamed R."/>
            <person name="Flint H."/>
            <person name="Yeoman C.J."/>
            <person name="White B."/>
            <person name="Bayer E.A."/>
        </authorList>
    </citation>
    <scope>NUCLEOTIDE SEQUENCE [LARGE SCALE GENOMIC DNA]</scope>
    <source>
        <strain evidence="1 2">SY3</strain>
    </source>
</reference>
<protein>
    <submittedName>
        <fullName evidence="1">Uncharacterized protein</fullName>
    </submittedName>
</protein>
<gene>
    <name evidence="1" type="ORF">RASY3_11375</name>
</gene>
<name>A0A011VUH6_RUMAL</name>
<evidence type="ECO:0000313" key="2">
    <source>
        <dbReference type="Proteomes" id="UP000021369"/>
    </source>
</evidence>